<dbReference type="PANTHER" id="PTHR21716">
    <property type="entry name" value="TRANSMEMBRANE PROTEIN"/>
    <property type="match status" value="1"/>
</dbReference>
<dbReference type="InterPro" id="IPR002549">
    <property type="entry name" value="AI-2E-like"/>
</dbReference>
<name>A0A370HJD0_9HYPH</name>
<dbReference type="AlphaFoldDB" id="A0A370HJD0"/>
<feature type="transmembrane region" description="Helical" evidence="6">
    <location>
        <begin position="40"/>
        <end position="58"/>
    </location>
</feature>
<feature type="transmembrane region" description="Helical" evidence="6">
    <location>
        <begin position="231"/>
        <end position="260"/>
    </location>
</feature>
<keyword evidence="8" id="KW-1185">Reference proteome</keyword>
<sequence length="357" mass="38073">MNDERRPSSTVISDVEFIRKFLIGLGIIIVALLLWKLSSVLLLAFGAILVAIIFRALAETLVRYLRVPERWSLALASVIILCIFVGLLVLFGTQIRTQLSDVIQRLPQAVDNFSQSLGLGTVSDDLTEMIDAQTAGGLAGRLAGIGGTILGGLGDFALVVVAGLYIATSPRTYIEGAVKLFPERHHHRVRSSLHASGKALRLWLTAQLIAMTCVGVLSTLAFWMIGLPYPYALGLIAGLVDFIPFLGPILGAVPAVLIAFTVEGNAAAWTILAVFAIQQIEGNVIFPLAARKLVSIPAALALFAIVAGSILFGTFGLVFGFPLAVVTYVLVKKLYVRETLGEETPIPGEAKPGETEG</sequence>
<gene>
    <name evidence="7" type="ORF">DES45_105209</name>
</gene>
<keyword evidence="5 6" id="KW-0472">Membrane</keyword>
<feature type="transmembrane region" description="Helical" evidence="6">
    <location>
        <begin position="298"/>
        <end position="331"/>
    </location>
</feature>
<feature type="transmembrane region" description="Helical" evidence="6">
    <location>
        <begin position="200"/>
        <end position="225"/>
    </location>
</feature>
<evidence type="ECO:0000256" key="3">
    <source>
        <dbReference type="ARBA" id="ARBA00022692"/>
    </source>
</evidence>
<accession>A0A370HJD0</accession>
<evidence type="ECO:0000256" key="4">
    <source>
        <dbReference type="ARBA" id="ARBA00022989"/>
    </source>
</evidence>
<dbReference type="Pfam" id="PF01594">
    <property type="entry name" value="AI-2E_transport"/>
    <property type="match status" value="1"/>
</dbReference>
<dbReference type="Proteomes" id="UP000254925">
    <property type="component" value="Unassembled WGS sequence"/>
</dbReference>
<evidence type="ECO:0000256" key="5">
    <source>
        <dbReference type="ARBA" id="ARBA00023136"/>
    </source>
</evidence>
<feature type="transmembrane region" description="Helical" evidence="6">
    <location>
        <begin position="70"/>
        <end position="91"/>
    </location>
</feature>
<comment type="subcellular location">
    <subcellularLocation>
        <location evidence="1">Membrane</location>
        <topology evidence="1">Multi-pass membrane protein</topology>
    </subcellularLocation>
</comment>
<evidence type="ECO:0000256" key="6">
    <source>
        <dbReference type="SAM" id="Phobius"/>
    </source>
</evidence>
<organism evidence="7 8">
    <name type="scientific">Microvirga subterranea</name>
    <dbReference type="NCBI Taxonomy" id="186651"/>
    <lineage>
        <taxon>Bacteria</taxon>
        <taxon>Pseudomonadati</taxon>
        <taxon>Pseudomonadota</taxon>
        <taxon>Alphaproteobacteria</taxon>
        <taxon>Hyphomicrobiales</taxon>
        <taxon>Methylobacteriaceae</taxon>
        <taxon>Microvirga</taxon>
    </lineage>
</organism>
<evidence type="ECO:0000256" key="2">
    <source>
        <dbReference type="ARBA" id="ARBA00009773"/>
    </source>
</evidence>
<keyword evidence="4 6" id="KW-1133">Transmembrane helix</keyword>
<keyword evidence="3 6" id="KW-0812">Transmembrane</keyword>
<evidence type="ECO:0000313" key="8">
    <source>
        <dbReference type="Proteomes" id="UP000254925"/>
    </source>
</evidence>
<protein>
    <submittedName>
        <fullName evidence="7">Putative PurR-regulated permease PerM</fullName>
    </submittedName>
</protein>
<dbReference type="RefSeq" id="WP_114770699.1">
    <property type="nucleotide sequence ID" value="NZ_QQBB01000005.1"/>
</dbReference>
<comment type="similarity">
    <text evidence="2">Belongs to the autoinducer-2 exporter (AI-2E) (TC 2.A.86) family.</text>
</comment>
<dbReference type="PANTHER" id="PTHR21716:SF62">
    <property type="entry name" value="TRANSPORT PROTEIN YDBI-RELATED"/>
    <property type="match status" value="1"/>
</dbReference>
<dbReference type="GO" id="GO:0055085">
    <property type="term" value="P:transmembrane transport"/>
    <property type="evidence" value="ECO:0007669"/>
    <property type="project" value="TreeGrafter"/>
</dbReference>
<dbReference type="EMBL" id="QQBB01000005">
    <property type="protein sequence ID" value="RDI58686.1"/>
    <property type="molecule type" value="Genomic_DNA"/>
</dbReference>
<evidence type="ECO:0000313" key="7">
    <source>
        <dbReference type="EMBL" id="RDI58686.1"/>
    </source>
</evidence>
<feature type="transmembrane region" description="Helical" evidence="6">
    <location>
        <begin position="17"/>
        <end position="35"/>
    </location>
</feature>
<feature type="transmembrane region" description="Helical" evidence="6">
    <location>
        <begin position="267"/>
        <end position="286"/>
    </location>
</feature>
<reference evidence="7 8" key="1">
    <citation type="submission" date="2018-07" db="EMBL/GenBank/DDBJ databases">
        <title>Genomic Encyclopedia of Type Strains, Phase IV (KMG-IV): sequencing the most valuable type-strain genomes for metagenomic binning, comparative biology and taxonomic classification.</title>
        <authorList>
            <person name="Goeker M."/>
        </authorList>
    </citation>
    <scope>NUCLEOTIDE SEQUENCE [LARGE SCALE GENOMIC DNA]</scope>
    <source>
        <strain evidence="7 8">DSM 14364</strain>
    </source>
</reference>
<dbReference type="GO" id="GO:0016020">
    <property type="term" value="C:membrane"/>
    <property type="evidence" value="ECO:0007669"/>
    <property type="project" value="UniProtKB-SubCell"/>
</dbReference>
<dbReference type="OrthoDB" id="5761230at2"/>
<proteinExistence type="inferred from homology"/>
<evidence type="ECO:0000256" key="1">
    <source>
        <dbReference type="ARBA" id="ARBA00004141"/>
    </source>
</evidence>
<comment type="caution">
    <text evidence="7">The sequence shown here is derived from an EMBL/GenBank/DDBJ whole genome shotgun (WGS) entry which is preliminary data.</text>
</comment>